<keyword evidence="9" id="KW-0472">Membrane</keyword>
<comment type="similarity">
    <text evidence="2">Belongs to the EMC1 family.</text>
</comment>
<dbReference type="Pfam" id="PF07774">
    <property type="entry name" value="EMC1_C"/>
    <property type="match status" value="1"/>
</dbReference>
<dbReference type="GO" id="GO:0072546">
    <property type="term" value="C:EMC complex"/>
    <property type="evidence" value="ECO:0007669"/>
    <property type="project" value="InterPro"/>
</dbReference>
<keyword evidence="10" id="KW-0325">Glycoprotein</keyword>
<dbReference type="SUPFAM" id="SSF50998">
    <property type="entry name" value="Quinoprotein alcohol dehydrogenase-like"/>
    <property type="match status" value="1"/>
</dbReference>
<evidence type="ECO:0000256" key="4">
    <source>
        <dbReference type="ARBA" id="ARBA00020824"/>
    </source>
</evidence>
<proteinExistence type="inferred from homology"/>
<keyword evidence="8" id="KW-1133">Transmembrane helix</keyword>
<dbReference type="InterPro" id="IPR011678">
    <property type="entry name" value="EMC1_C"/>
</dbReference>
<dbReference type="GO" id="GO:0034975">
    <property type="term" value="P:protein folding in endoplasmic reticulum"/>
    <property type="evidence" value="ECO:0007669"/>
    <property type="project" value="TreeGrafter"/>
</dbReference>
<feature type="signal peptide" evidence="11">
    <location>
        <begin position="1"/>
        <end position="19"/>
    </location>
</feature>
<evidence type="ECO:0000313" key="14">
    <source>
        <dbReference type="EMBL" id="KIK60873.1"/>
    </source>
</evidence>
<dbReference type="OrthoDB" id="28092at2759"/>
<dbReference type="HOGENOM" id="CLU_005034_1_0_1"/>
<sequence length="1050" mass="114381">MRLHAFLLLLSLLATCSLALHESDVGVVDWHKELVGVPNTASKHTSPTFHRAPERLGRNTKSLVISATQSNVLAVLDPVNGTVAWRYVYEPRDNIVTFQKLRSVVASLSGAGGATLRSFNVLNGELLLEKRLHDPETGLLIQPNYLGTFVAFGNTTRDLYTLTNGRTVTYISSDVNYSNGGDIVWTWTSEDHSSQVLYSTVYATGEVVYVVGLASSFATYTLHVTSLSATSGQVLASTSIPSSISSGLDDFIVSSDSIVWLENGVLKSFALSSSLKGKPVSIKGPFERISDVGLGSQSMFVAVREDGSSQIVTSQQGNLAPTQEFKALQSNSCYFSGGFDKDGHHYVSRTCWSPTMKAASVELYAPHRGGGKDAVIEYTLPFDANTHGAITHVAMDVVNSESDVIRGRLLLTTSTGAVQLWEQGEHVWTREEGLSEVNAAKFVDLPERVSVLSGDSSRSEEGFVGRLIRQIRDAKDLPDYILRFVKRFATGSYESATSSATVIPPASSASDPQLQLPFRDAFGFRQVLVVSTAYGKVYGIDTSNGEILWSRILGAGEKAKERGARVVPVEGKMFVFKTVADADDDAHTLEAAGPEVVLVAKTVSEESTSEEVLLFHFSAPTGDDVLRVSGPETPLEGASLTSQGLSDAYVLQHSGKKIVVVLDSQFKAHLYPHDSTAKAIFAAAAANTSLSVPLRVNSPHGQRRLAGHQFSSKTSIDQGAGETSYDAYPTWTLSLPEGQDIQSIITPVRDPVASIGKVLGNRTTLYKYLNPHIVLVLTAPHSSSSSALHANDHVPAHCGLYLVDSVKGSVVYQTILPTERGGSCNVKASFVENWLVYHYYDSEYQGPDQTKGYRMVTVELYEGKQVDEKTKSSELSSFSDKMMDITAYEQSFVYPHAISAIAHTSTKFGITSKDVIVANVNGKIQSFSRRLLNPRRPVGRKPSSEEQEEFLVQYDPVLPDDPRKVLSHNYDVSNTRSIITSPALLESTSLVFAYGLDLFLTRVAPSNTFDVLSENFNKVQLVLTVTGLAAAIFVTRPMVKRKKLREKWYN</sequence>
<gene>
    <name evidence="14" type="ORF">GYMLUDRAFT_96989</name>
</gene>
<comment type="subcellular location">
    <subcellularLocation>
        <location evidence="1">Endoplasmic reticulum membrane</location>
        <topology evidence="1">Single-pass type I membrane protein</topology>
    </subcellularLocation>
</comment>
<evidence type="ECO:0000256" key="2">
    <source>
        <dbReference type="ARBA" id="ARBA00007904"/>
    </source>
</evidence>
<dbReference type="PANTHER" id="PTHR21573">
    <property type="entry name" value="ER MEMBRANE PROTEIN COMPLEX SUBUNIT 1"/>
    <property type="match status" value="1"/>
</dbReference>
<evidence type="ECO:0000313" key="15">
    <source>
        <dbReference type="Proteomes" id="UP000053593"/>
    </source>
</evidence>
<evidence type="ECO:0000259" key="13">
    <source>
        <dbReference type="Pfam" id="PF25293"/>
    </source>
</evidence>
<evidence type="ECO:0000256" key="9">
    <source>
        <dbReference type="ARBA" id="ARBA00023136"/>
    </source>
</evidence>
<evidence type="ECO:0000256" key="1">
    <source>
        <dbReference type="ARBA" id="ARBA00004115"/>
    </source>
</evidence>
<feature type="domain" description="EMC1 first beta-propeller" evidence="13">
    <location>
        <begin position="19"/>
        <end position="432"/>
    </location>
</feature>
<keyword evidence="7" id="KW-0256">Endoplasmic reticulum</keyword>
<accession>A0A0D0CXC9</accession>
<comment type="subunit">
    <text evidence="3">Component of the ER membrane protein complex (EMC).</text>
</comment>
<evidence type="ECO:0000256" key="5">
    <source>
        <dbReference type="ARBA" id="ARBA00022692"/>
    </source>
</evidence>
<keyword evidence="5" id="KW-0812">Transmembrane</keyword>
<protein>
    <recommendedName>
        <fullName evidence="4">ER membrane protein complex subunit 1</fullName>
    </recommendedName>
</protein>
<evidence type="ECO:0000256" key="10">
    <source>
        <dbReference type="ARBA" id="ARBA00023180"/>
    </source>
</evidence>
<dbReference type="InterPro" id="IPR015943">
    <property type="entry name" value="WD40/YVTN_repeat-like_dom_sf"/>
</dbReference>
<dbReference type="InterPro" id="IPR026895">
    <property type="entry name" value="EMC1"/>
</dbReference>
<evidence type="ECO:0000256" key="7">
    <source>
        <dbReference type="ARBA" id="ARBA00022824"/>
    </source>
</evidence>
<dbReference type="Proteomes" id="UP000053593">
    <property type="component" value="Unassembled WGS sequence"/>
</dbReference>
<evidence type="ECO:0000256" key="8">
    <source>
        <dbReference type="ARBA" id="ARBA00022989"/>
    </source>
</evidence>
<feature type="chain" id="PRO_5002208886" description="ER membrane protein complex subunit 1" evidence="11">
    <location>
        <begin position="20"/>
        <end position="1050"/>
    </location>
</feature>
<dbReference type="Pfam" id="PF25293">
    <property type="entry name" value="Beta-prop_EMC1_N"/>
    <property type="match status" value="1"/>
</dbReference>
<reference evidence="14 15" key="1">
    <citation type="submission" date="2014-04" db="EMBL/GenBank/DDBJ databases">
        <title>Evolutionary Origins and Diversification of the Mycorrhizal Mutualists.</title>
        <authorList>
            <consortium name="DOE Joint Genome Institute"/>
            <consortium name="Mycorrhizal Genomics Consortium"/>
            <person name="Kohler A."/>
            <person name="Kuo A."/>
            <person name="Nagy L.G."/>
            <person name="Floudas D."/>
            <person name="Copeland A."/>
            <person name="Barry K.W."/>
            <person name="Cichocki N."/>
            <person name="Veneault-Fourrey C."/>
            <person name="LaButti K."/>
            <person name="Lindquist E.A."/>
            <person name="Lipzen A."/>
            <person name="Lundell T."/>
            <person name="Morin E."/>
            <person name="Murat C."/>
            <person name="Riley R."/>
            <person name="Ohm R."/>
            <person name="Sun H."/>
            <person name="Tunlid A."/>
            <person name="Henrissat B."/>
            <person name="Grigoriev I.V."/>
            <person name="Hibbett D.S."/>
            <person name="Martin F."/>
        </authorList>
    </citation>
    <scope>NUCLEOTIDE SEQUENCE [LARGE SCALE GENOMIC DNA]</scope>
    <source>
        <strain evidence="14 15">FD-317 M1</strain>
    </source>
</reference>
<feature type="domain" description="ER membrane protein complex subunit 1 C-terminal" evidence="12">
    <location>
        <begin position="832"/>
        <end position="1048"/>
    </location>
</feature>
<evidence type="ECO:0000256" key="11">
    <source>
        <dbReference type="SAM" id="SignalP"/>
    </source>
</evidence>
<organism evidence="14 15">
    <name type="scientific">Collybiopsis luxurians FD-317 M1</name>
    <dbReference type="NCBI Taxonomy" id="944289"/>
    <lineage>
        <taxon>Eukaryota</taxon>
        <taxon>Fungi</taxon>
        <taxon>Dikarya</taxon>
        <taxon>Basidiomycota</taxon>
        <taxon>Agaricomycotina</taxon>
        <taxon>Agaricomycetes</taxon>
        <taxon>Agaricomycetidae</taxon>
        <taxon>Agaricales</taxon>
        <taxon>Marasmiineae</taxon>
        <taxon>Omphalotaceae</taxon>
        <taxon>Collybiopsis</taxon>
        <taxon>Collybiopsis luxurians</taxon>
    </lineage>
</organism>
<evidence type="ECO:0000256" key="6">
    <source>
        <dbReference type="ARBA" id="ARBA00022729"/>
    </source>
</evidence>
<name>A0A0D0CXC9_9AGAR</name>
<evidence type="ECO:0000256" key="3">
    <source>
        <dbReference type="ARBA" id="ARBA00011276"/>
    </source>
</evidence>
<keyword evidence="6 11" id="KW-0732">Signal</keyword>
<dbReference type="InterPro" id="IPR058545">
    <property type="entry name" value="Beta-prop_EMC1_1st"/>
</dbReference>
<dbReference type="Gene3D" id="2.130.10.10">
    <property type="entry name" value="YVTN repeat-like/Quinoprotein amine dehydrogenase"/>
    <property type="match status" value="1"/>
</dbReference>
<dbReference type="InterPro" id="IPR011047">
    <property type="entry name" value="Quinoprotein_ADH-like_sf"/>
</dbReference>
<dbReference type="PANTHER" id="PTHR21573:SF0">
    <property type="entry name" value="ER MEMBRANE PROTEIN COMPLEX SUBUNIT 1"/>
    <property type="match status" value="1"/>
</dbReference>
<evidence type="ECO:0000259" key="12">
    <source>
        <dbReference type="Pfam" id="PF07774"/>
    </source>
</evidence>
<keyword evidence="15" id="KW-1185">Reference proteome</keyword>
<dbReference type="EMBL" id="KN834773">
    <property type="protein sequence ID" value="KIK60873.1"/>
    <property type="molecule type" value="Genomic_DNA"/>
</dbReference>
<dbReference type="AlphaFoldDB" id="A0A0D0CXC9"/>